<reference evidence="3" key="1">
    <citation type="journal article" date="2024" name="Toxins">
        <title>Genome Sequence Analysis of Native Xenorhabdus Strains Isolated from Entomopathogenic Nematodes in Argentina.</title>
        <authorList>
            <person name="Palma L."/>
            <person name="Frizzo L."/>
            <person name="Kaiser S."/>
            <person name="Berry C."/>
            <person name="Caballero P."/>
            <person name="Bode H.B."/>
            <person name="Del Valle E.E."/>
        </authorList>
    </citation>
    <scope>NUCLEOTIDE SEQUENCE [LARGE SCALE GENOMIC DNA]</scope>
    <source>
        <strain evidence="3">Reich</strain>
    </source>
</reference>
<feature type="non-terminal residue" evidence="2">
    <location>
        <position position="1"/>
    </location>
</feature>
<comment type="caution">
    <text evidence="2">The sequence shown here is derived from an EMBL/GenBank/DDBJ whole genome shotgun (WGS) entry which is preliminary data.</text>
</comment>
<dbReference type="Pfam" id="PF00665">
    <property type="entry name" value="rve"/>
    <property type="match status" value="1"/>
</dbReference>
<organism evidence="2 3">
    <name type="scientific">Xenorhabdus littoralis</name>
    <dbReference type="NCBI Taxonomy" id="2582835"/>
    <lineage>
        <taxon>Bacteria</taxon>
        <taxon>Pseudomonadati</taxon>
        <taxon>Pseudomonadota</taxon>
        <taxon>Gammaproteobacteria</taxon>
        <taxon>Enterobacterales</taxon>
        <taxon>Morganellaceae</taxon>
        <taxon>Xenorhabdus</taxon>
    </lineage>
</organism>
<evidence type="ECO:0000259" key="1">
    <source>
        <dbReference type="PROSITE" id="PS50994"/>
    </source>
</evidence>
<dbReference type="InterPro" id="IPR050900">
    <property type="entry name" value="Transposase_IS3/IS150/IS904"/>
</dbReference>
<feature type="domain" description="Integrase catalytic" evidence="1">
    <location>
        <begin position="111"/>
        <end position="274"/>
    </location>
</feature>
<dbReference type="SUPFAM" id="SSF53098">
    <property type="entry name" value="Ribonuclease H-like"/>
    <property type="match status" value="1"/>
</dbReference>
<name>A0ABU4SQ06_9GAMM</name>
<dbReference type="PANTHER" id="PTHR46889">
    <property type="entry name" value="TRANSPOSASE INSF FOR INSERTION SEQUENCE IS3B-RELATED"/>
    <property type="match status" value="1"/>
</dbReference>
<accession>A0ABU4SQ06</accession>
<dbReference type="RefSeq" id="WP_319927346.1">
    <property type="nucleotide sequence ID" value="NZ_VCDP01000067.1"/>
</dbReference>
<dbReference type="InterPro" id="IPR036397">
    <property type="entry name" value="RNaseH_sf"/>
</dbReference>
<evidence type="ECO:0000313" key="3">
    <source>
        <dbReference type="Proteomes" id="UP001271640"/>
    </source>
</evidence>
<dbReference type="PROSITE" id="PS50994">
    <property type="entry name" value="INTEGRASE"/>
    <property type="match status" value="1"/>
</dbReference>
<keyword evidence="3" id="KW-1185">Reference proteome</keyword>
<dbReference type="Proteomes" id="UP001271640">
    <property type="component" value="Unassembled WGS sequence"/>
</dbReference>
<dbReference type="PANTHER" id="PTHR46889:SF4">
    <property type="entry name" value="TRANSPOSASE INSO FOR INSERTION SEQUENCE ELEMENT IS911B-RELATED"/>
    <property type="match status" value="1"/>
</dbReference>
<dbReference type="InterPro" id="IPR001584">
    <property type="entry name" value="Integrase_cat-core"/>
</dbReference>
<sequence>RLSTRWPVTELCQMFQVSRSAYYDWQKRPVDRERLQLRARVRELYNESRGAIGSRSLSRLLTNEGFPTGRWKARRLMQECGLQSHQPGAHCYRPAGEEHPASPNLLQQNFAPECPNTRWCGDITYIRTKDGWRYLAVVMDLFSRRVVGMAISTSPDAERVCRALDNALETRHIEGRLIFHSDQGSQYSSKKFRRLLWRNKIIQSMNRRGCCYDNSPMERIFRSLKTEWIPPEGYLDIHDAIRDITKYLGGYYNDVRPPSFTGGLSPVEYEKQWEEAKIVSGSP</sequence>
<protein>
    <submittedName>
        <fullName evidence="2">IS3 family transposase</fullName>
    </submittedName>
</protein>
<dbReference type="InterPro" id="IPR048020">
    <property type="entry name" value="Transpos_IS3"/>
</dbReference>
<proteinExistence type="predicted"/>
<dbReference type="EMBL" id="VCDP01000067">
    <property type="protein sequence ID" value="MDX8000635.1"/>
    <property type="molecule type" value="Genomic_DNA"/>
</dbReference>
<gene>
    <name evidence="2" type="ORF">FE394_15885</name>
</gene>
<dbReference type="NCBIfam" id="NF033516">
    <property type="entry name" value="transpos_IS3"/>
    <property type="match status" value="1"/>
</dbReference>
<evidence type="ECO:0000313" key="2">
    <source>
        <dbReference type="EMBL" id="MDX8000635.1"/>
    </source>
</evidence>
<dbReference type="Gene3D" id="3.30.420.10">
    <property type="entry name" value="Ribonuclease H-like superfamily/Ribonuclease H"/>
    <property type="match status" value="1"/>
</dbReference>
<dbReference type="Pfam" id="PF13333">
    <property type="entry name" value="rve_2"/>
    <property type="match status" value="1"/>
</dbReference>
<dbReference type="InterPro" id="IPR012337">
    <property type="entry name" value="RNaseH-like_sf"/>
</dbReference>
<dbReference type="InterPro" id="IPR025948">
    <property type="entry name" value="HTH-like_dom"/>
</dbReference>
<dbReference type="Pfam" id="PF13276">
    <property type="entry name" value="HTH_21"/>
    <property type="match status" value="1"/>
</dbReference>